<dbReference type="Gene3D" id="3.40.50.1100">
    <property type="match status" value="1"/>
</dbReference>
<dbReference type="Proteomes" id="UP000237347">
    <property type="component" value="Unassembled WGS sequence"/>
</dbReference>
<evidence type="ECO:0000256" key="1">
    <source>
        <dbReference type="SAM" id="MobiDB-lite"/>
    </source>
</evidence>
<dbReference type="AlphaFoldDB" id="A0AAW0LQY5"/>
<dbReference type="EMBL" id="PKMF04000072">
    <property type="protein sequence ID" value="KAK7852786.1"/>
    <property type="molecule type" value="Genomic_DNA"/>
</dbReference>
<organism evidence="2 3">
    <name type="scientific">Quercus suber</name>
    <name type="common">Cork oak</name>
    <dbReference type="NCBI Taxonomy" id="58331"/>
    <lineage>
        <taxon>Eukaryota</taxon>
        <taxon>Viridiplantae</taxon>
        <taxon>Streptophyta</taxon>
        <taxon>Embryophyta</taxon>
        <taxon>Tracheophyta</taxon>
        <taxon>Spermatophyta</taxon>
        <taxon>Magnoliopsida</taxon>
        <taxon>eudicotyledons</taxon>
        <taxon>Gunneridae</taxon>
        <taxon>Pentapetalae</taxon>
        <taxon>rosids</taxon>
        <taxon>fabids</taxon>
        <taxon>Fagales</taxon>
        <taxon>Fagaceae</taxon>
        <taxon>Quercus</taxon>
    </lineage>
</organism>
<sequence length="107" mass="11801">MDTIDNAEGRRLKNPFETITEGLGKYRLAQNFMMAKLDGTFRGTDLKGVEMSWFLLKNDGLFLGSSLAMNCVRAIKRLMTQSIGPGHTTHGLTPKSTGLEPLGHQMS</sequence>
<gene>
    <name evidence="2" type="primary">cys12_0</name>
    <name evidence="2" type="ORF">CFP56_038049</name>
</gene>
<feature type="region of interest" description="Disordered" evidence="1">
    <location>
        <begin position="84"/>
        <end position="107"/>
    </location>
</feature>
<comment type="caution">
    <text evidence="2">The sequence shown here is derived from an EMBL/GenBank/DDBJ whole genome shotgun (WGS) entry which is preliminary data.</text>
</comment>
<keyword evidence="3" id="KW-1185">Reference proteome</keyword>
<dbReference type="InterPro" id="IPR036052">
    <property type="entry name" value="TrpB-like_PALP_sf"/>
</dbReference>
<evidence type="ECO:0000313" key="3">
    <source>
        <dbReference type="Proteomes" id="UP000237347"/>
    </source>
</evidence>
<accession>A0AAW0LQY5</accession>
<proteinExistence type="predicted"/>
<reference evidence="2 3" key="1">
    <citation type="journal article" date="2018" name="Sci. Data">
        <title>The draft genome sequence of cork oak.</title>
        <authorList>
            <person name="Ramos A.M."/>
            <person name="Usie A."/>
            <person name="Barbosa P."/>
            <person name="Barros P.M."/>
            <person name="Capote T."/>
            <person name="Chaves I."/>
            <person name="Simoes F."/>
            <person name="Abreu I."/>
            <person name="Carrasquinho I."/>
            <person name="Faro C."/>
            <person name="Guimaraes J.B."/>
            <person name="Mendonca D."/>
            <person name="Nobrega F."/>
            <person name="Rodrigues L."/>
            <person name="Saibo N.J.M."/>
            <person name="Varela M.C."/>
            <person name="Egas C."/>
            <person name="Matos J."/>
            <person name="Miguel C.M."/>
            <person name="Oliveira M.M."/>
            <person name="Ricardo C.P."/>
            <person name="Goncalves S."/>
        </authorList>
    </citation>
    <scope>NUCLEOTIDE SEQUENCE [LARGE SCALE GENOMIC DNA]</scope>
    <source>
        <strain evidence="3">cv. HL8</strain>
    </source>
</reference>
<protein>
    <submittedName>
        <fullName evidence="2">Cysteine synthase 2</fullName>
    </submittedName>
</protein>
<evidence type="ECO:0000313" key="2">
    <source>
        <dbReference type="EMBL" id="KAK7852786.1"/>
    </source>
</evidence>
<name>A0AAW0LQY5_QUESU</name>